<gene>
    <name evidence="2" type="ORF">ECRASSUSDP1_LOCUS10305</name>
</gene>
<protein>
    <submittedName>
        <fullName evidence="2">Uncharacterized protein</fullName>
    </submittedName>
</protein>
<name>A0AAD1UGN1_EUPCR</name>
<feature type="region of interest" description="Disordered" evidence="1">
    <location>
        <begin position="270"/>
        <end position="317"/>
    </location>
</feature>
<keyword evidence="3" id="KW-1185">Reference proteome</keyword>
<organism evidence="2 3">
    <name type="scientific">Euplotes crassus</name>
    <dbReference type="NCBI Taxonomy" id="5936"/>
    <lineage>
        <taxon>Eukaryota</taxon>
        <taxon>Sar</taxon>
        <taxon>Alveolata</taxon>
        <taxon>Ciliophora</taxon>
        <taxon>Intramacronucleata</taxon>
        <taxon>Spirotrichea</taxon>
        <taxon>Hypotrichia</taxon>
        <taxon>Euplotida</taxon>
        <taxon>Euplotidae</taxon>
        <taxon>Moneuplotes</taxon>
    </lineage>
</organism>
<feature type="compositionally biased region" description="Basic residues" evidence="1">
    <location>
        <begin position="650"/>
        <end position="662"/>
    </location>
</feature>
<evidence type="ECO:0000256" key="1">
    <source>
        <dbReference type="SAM" id="MobiDB-lite"/>
    </source>
</evidence>
<accession>A0AAD1UGN1</accession>
<dbReference type="EMBL" id="CAMPGE010010154">
    <property type="protein sequence ID" value="CAI2369008.1"/>
    <property type="molecule type" value="Genomic_DNA"/>
</dbReference>
<feature type="region of interest" description="Disordered" evidence="1">
    <location>
        <begin position="606"/>
        <end position="664"/>
    </location>
</feature>
<feature type="region of interest" description="Disordered" evidence="1">
    <location>
        <begin position="1"/>
        <end position="75"/>
    </location>
</feature>
<feature type="region of interest" description="Disordered" evidence="1">
    <location>
        <begin position="104"/>
        <end position="135"/>
    </location>
</feature>
<comment type="caution">
    <text evidence="2">The sequence shown here is derived from an EMBL/GenBank/DDBJ whole genome shotgun (WGS) entry which is preliminary data.</text>
</comment>
<proteinExistence type="predicted"/>
<dbReference type="AlphaFoldDB" id="A0AAD1UGN1"/>
<sequence>MDCGDISSKESEEIMKSSKKMLATSECPKFHEVDDSDCDENEISSNSQIEIEIKKKRPNSALKQGNPISKPTFKSFKTMRKFQSTNNINSDECQQRKVTLEDIQSESWNSSESELEQEQESLKKEQESKPPFQPKQLGNLITLRREYLERSKDTATIVHTFDQGRILEIKKPQPKLEKKKLEKIKIDMIRELNDDPKTKHLSIVQKKTLVEKQFCNEIGKKEIKVSPEIIKEEQNSTLKNMRKDLKRLSTILRINQKDFSKVKKNILSSPKYREKESQDLSNEDGLSHRGMRLEGNGSLGEEGDNKSEGNFRRDASSKKCNLSMVKRTLALKRKVTCNVENINKKSFRPPFISLKSIRIRRGKEKERSNVDIHECLRQDPSSRSVLKDRNISKENIKIETLSMRKVLSPIPKQKYHSLAAFREGELMTMNITQLFHELKKLVNSAYSDQNRNNALDSDKKLAALKTAVNLLEEYNELRCKIKRELTSAYDENRPKSKSLNVDMKLSQKLADISSQIETSIMPFSCEYSVILDVIKHIKVRRKAKQMKSNKPSIKGSHLRNISFNNNSLTSELHRKRCGKNKKKRIFSNDRVIDKLPLVQSNFKRCASPSKPLESSLMSLKSPMKPNKNSKMGNLDIPIIKTQKGSSSSPKKNRRRAPRRNQKMSKIDVLAKMDKGKISRKSNLTAMKINQTIIGKIQNAKENLNQTFNTENMKRRINRRKIINTIKSGFKRKNNSASRMPALKIPKEVRLGAMLSAKKAPRKTRKSSRNVLKERCISEGARSPLVFASNHKKNKLRKLDKATLGLMERKYLCVSS</sequence>
<feature type="compositionally biased region" description="Basic and acidic residues" evidence="1">
    <location>
        <begin position="303"/>
        <end position="317"/>
    </location>
</feature>
<evidence type="ECO:0000313" key="3">
    <source>
        <dbReference type="Proteomes" id="UP001295684"/>
    </source>
</evidence>
<dbReference type="Proteomes" id="UP001295684">
    <property type="component" value="Unassembled WGS sequence"/>
</dbReference>
<evidence type="ECO:0000313" key="2">
    <source>
        <dbReference type="EMBL" id="CAI2369008.1"/>
    </source>
</evidence>
<feature type="compositionally biased region" description="Basic and acidic residues" evidence="1">
    <location>
        <begin position="7"/>
        <end position="16"/>
    </location>
</feature>
<reference evidence="2" key="1">
    <citation type="submission" date="2023-07" db="EMBL/GenBank/DDBJ databases">
        <authorList>
            <consortium name="AG Swart"/>
            <person name="Singh M."/>
            <person name="Singh A."/>
            <person name="Seah K."/>
            <person name="Emmerich C."/>
        </authorList>
    </citation>
    <scope>NUCLEOTIDE SEQUENCE</scope>
    <source>
        <strain evidence="2">DP1</strain>
    </source>
</reference>